<accession>A0A5E4LXU7</accession>
<dbReference type="EMBL" id="CABPRJ010000003">
    <property type="protein sequence ID" value="VVC24530.1"/>
    <property type="molecule type" value="Genomic_DNA"/>
</dbReference>
<protein>
    <submittedName>
        <fullName evidence="2">Uncharacterized protein</fullName>
    </submittedName>
</protein>
<evidence type="ECO:0000313" key="3">
    <source>
        <dbReference type="Proteomes" id="UP000325440"/>
    </source>
</evidence>
<feature type="region of interest" description="Disordered" evidence="1">
    <location>
        <begin position="30"/>
        <end position="78"/>
    </location>
</feature>
<dbReference type="Proteomes" id="UP000325440">
    <property type="component" value="Unassembled WGS sequence"/>
</dbReference>
<reference evidence="2 3" key="1">
    <citation type="submission" date="2019-08" db="EMBL/GenBank/DDBJ databases">
        <authorList>
            <person name="Alioto T."/>
            <person name="Alioto T."/>
            <person name="Gomez Garrido J."/>
        </authorList>
    </citation>
    <scope>NUCLEOTIDE SEQUENCE [LARGE SCALE GENOMIC DNA]</scope>
</reference>
<dbReference type="AlphaFoldDB" id="A0A5E4LXU7"/>
<organism evidence="2 3">
    <name type="scientific">Cinara cedri</name>
    <dbReference type="NCBI Taxonomy" id="506608"/>
    <lineage>
        <taxon>Eukaryota</taxon>
        <taxon>Metazoa</taxon>
        <taxon>Ecdysozoa</taxon>
        <taxon>Arthropoda</taxon>
        <taxon>Hexapoda</taxon>
        <taxon>Insecta</taxon>
        <taxon>Pterygota</taxon>
        <taxon>Neoptera</taxon>
        <taxon>Paraneoptera</taxon>
        <taxon>Hemiptera</taxon>
        <taxon>Sternorrhyncha</taxon>
        <taxon>Aphidomorpha</taxon>
        <taxon>Aphidoidea</taxon>
        <taxon>Aphididae</taxon>
        <taxon>Lachninae</taxon>
        <taxon>Cinara</taxon>
    </lineage>
</organism>
<feature type="region of interest" description="Disordered" evidence="1">
    <location>
        <begin position="116"/>
        <end position="136"/>
    </location>
</feature>
<feature type="compositionally biased region" description="Basic and acidic residues" evidence="1">
    <location>
        <begin position="30"/>
        <end position="49"/>
    </location>
</feature>
<keyword evidence="3" id="KW-1185">Reference proteome</keyword>
<sequence>MTCSVYGPDKEAMVDWLLDERFTWERPFGSEDAHAEKKSVADGFRKRGGLENGRTGLPGSLQSSINGGGGGESIEKTDSPLLSVNDEKKKEIVQTERSRNTFPAVYLHYRIHAEHRPESKHGESALPCPRNANNSDDIAVGEYRARALARFAG</sequence>
<evidence type="ECO:0000313" key="2">
    <source>
        <dbReference type="EMBL" id="VVC24530.1"/>
    </source>
</evidence>
<name>A0A5E4LXU7_9HEMI</name>
<proteinExistence type="predicted"/>
<gene>
    <name evidence="2" type="ORF">CINCED_3A019126</name>
</gene>
<evidence type="ECO:0000256" key="1">
    <source>
        <dbReference type="SAM" id="MobiDB-lite"/>
    </source>
</evidence>